<feature type="domain" description="SUN" evidence="5">
    <location>
        <begin position="1"/>
        <end position="100"/>
    </location>
</feature>
<dbReference type="InterPro" id="IPR045119">
    <property type="entry name" value="SUN1-5"/>
</dbReference>
<dbReference type="InterPro" id="IPR012919">
    <property type="entry name" value="SUN_dom"/>
</dbReference>
<proteinExistence type="predicted"/>
<keyword evidence="2" id="KW-0812">Transmembrane</keyword>
<gene>
    <name evidence="6" type="ORF">FQN60_002773</name>
    <name evidence="7" type="ORF">FQN60_002774</name>
</gene>
<sequence>GQSSLLPGQCWPFSGDQGHLFILLSHPVSITSVTLGHITKSQSPYESIASAPRKFSIYGMRTATEEGTYLGTLVYDQDGAAFQTFRLPNPDKGVFRYVKL</sequence>
<dbReference type="EMBL" id="VOFY01000021">
    <property type="protein sequence ID" value="KAA8581193.1"/>
    <property type="molecule type" value="Genomic_DNA"/>
</dbReference>
<evidence type="ECO:0000256" key="3">
    <source>
        <dbReference type="ARBA" id="ARBA00022989"/>
    </source>
</evidence>
<dbReference type="Proteomes" id="UP000327493">
    <property type="component" value="Chromosome 21"/>
</dbReference>
<dbReference type="EMBL" id="VOFY01000021">
    <property type="protein sequence ID" value="KAA8581192.1"/>
    <property type="molecule type" value="Genomic_DNA"/>
</dbReference>
<evidence type="ECO:0000256" key="4">
    <source>
        <dbReference type="ARBA" id="ARBA00023136"/>
    </source>
</evidence>
<evidence type="ECO:0000313" key="6">
    <source>
        <dbReference type="EMBL" id="KAA8581192.1"/>
    </source>
</evidence>
<accession>A0A5J5CKB5</accession>
<dbReference type="GO" id="GO:0034993">
    <property type="term" value="C:meiotic nuclear membrane microtubule tethering complex"/>
    <property type="evidence" value="ECO:0007669"/>
    <property type="project" value="TreeGrafter"/>
</dbReference>
<keyword evidence="8" id="KW-1185">Reference proteome</keyword>
<organism evidence="7 8">
    <name type="scientific">Etheostoma spectabile</name>
    <name type="common">orangethroat darter</name>
    <dbReference type="NCBI Taxonomy" id="54343"/>
    <lineage>
        <taxon>Eukaryota</taxon>
        <taxon>Metazoa</taxon>
        <taxon>Chordata</taxon>
        <taxon>Craniata</taxon>
        <taxon>Vertebrata</taxon>
        <taxon>Euteleostomi</taxon>
        <taxon>Actinopterygii</taxon>
        <taxon>Neopterygii</taxon>
        <taxon>Teleostei</taxon>
        <taxon>Neoteleostei</taxon>
        <taxon>Acanthomorphata</taxon>
        <taxon>Eupercaria</taxon>
        <taxon>Perciformes</taxon>
        <taxon>Percoidei</taxon>
        <taxon>Percidae</taxon>
        <taxon>Etheostomatinae</taxon>
        <taxon>Etheostoma</taxon>
    </lineage>
</organism>
<comment type="caution">
    <text evidence="7">The sequence shown here is derived from an EMBL/GenBank/DDBJ whole genome shotgun (WGS) entry which is preliminary data.</text>
</comment>
<dbReference type="AlphaFoldDB" id="A0A5J5CKB5"/>
<dbReference type="PANTHER" id="PTHR12911:SF22">
    <property type="entry name" value="SUN DOMAIN-CONTAINING PROTEIN 2"/>
    <property type="match status" value="1"/>
</dbReference>
<keyword evidence="4" id="KW-0472">Membrane</keyword>
<evidence type="ECO:0000256" key="2">
    <source>
        <dbReference type="ARBA" id="ARBA00022692"/>
    </source>
</evidence>
<protein>
    <recommendedName>
        <fullName evidence="5">SUN domain-containing protein</fullName>
    </recommendedName>
</protein>
<evidence type="ECO:0000313" key="8">
    <source>
        <dbReference type="Proteomes" id="UP000327493"/>
    </source>
</evidence>
<reference evidence="7 8" key="1">
    <citation type="submission" date="2019-08" db="EMBL/GenBank/DDBJ databases">
        <title>A chromosome-level genome assembly, high-density linkage maps, and genome scans reveal the genomic architecture of hybrid incompatibilities underlying speciation via character displacement in darters (Percidae: Etheostominae).</title>
        <authorList>
            <person name="Moran R.L."/>
            <person name="Catchen J.M."/>
            <person name="Fuller R.C."/>
        </authorList>
    </citation>
    <scope>NUCLEOTIDE SEQUENCE [LARGE SCALE GENOMIC DNA]</scope>
    <source>
        <strain evidence="7">EspeVRDwgs_2016</strain>
        <tissue evidence="7">Muscle</tissue>
    </source>
</reference>
<dbReference type="PANTHER" id="PTHR12911">
    <property type="entry name" value="SAD1/UNC-84-LIKE PROTEIN-RELATED"/>
    <property type="match status" value="1"/>
</dbReference>
<name>A0A5J5CKB5_9PERO</name>
<evidence type="ECO:0000259" key="5">
    <source>
        <dbReference type="PROSITE" id="PS51469"/>
    </source>
</evidence>
<evidence type="ECO:0000256" key="1">
    <source>
        <dbReference type="ARBA" id="ARBA00004540"/>
    </source>
</evidence>
<dbReference type="Pfam" id="PF07738">
    <property type="entry name" value="Sad1_UNC"/>
    <property type="match status" value="1"/>
</dbReference>
<keyword evidence="3" id="KW-1133">Transmembrane helix</keyword>
<dbReference type="GO" id="GO:0005637">
    <property type="term" value="C:nuclear inner membrane"/>
    <property type="evidence" value="ECO:0007669"/>
    <property type="project" value="UniProtKB-SubCell"/>
</dbReference>
<dbReference type="GO" id="GO:0043495">
    <property type="term" value="F:protein-membrane adaptor activity"/>
    <property type="evidence" value="ECO:0007669"/>
    <property type="project" value="TreeGrafter"/>
</dbReference>
<dbReference type="PROSITE" id="PS51469">
    <property type="entry name" value="SUN"/>
    <property type="match status" value="1"/>
</dbReference>
<evidence type="ECO:0000313" key="7">
    <source>
        <dbReference type="EMBL" id="KAA8581193.1"/>
    </source>
</evidence>
<feature type="non-terminal residue" evidence="7">
    <location>
        <position position="1"/>
    </location>
</feature>
<comment type="subcellular location">
    <subcellularLocation>
        <location evidence="1">Nucleus inner membrane</location>
    </subcellularLocation>
</comment>
<dbReference type="Gene3D" id="2.60.120.260">
    <property type="entry name" value="Galactose-binding domain-like"/>
    <property type="match status" value="1"/>
</dbReference>